<keyword evidence="3 5" id="KW-1133">Transmembrane helix</keyword>
<feature type="transmembrane region" description="Helical" evidence="5">
    <location>
        <begin position="136"/>
        <end position="160"/>
    </location>
</feature>
<dbReference type="EMBL" id="AMQN01000470">
    <property type="status" value="NOT_ANNOTATED_CDS"/>
    <property type="molecule type" value="Genomic_DNA"/>
</dbReference>
<keyword evidence="7" id="KW-1185">Reference proteome</keyword>
<feature type="transmembrane region" description="Helical" evidence="5">
    <location>
        <begin position="77"/>
        <end position="95"/>
    </location>
</feature>
<reference evidence="7" key="2">
    <citation type="journal article" date="2013" name="Nature">
        <title>Insights into bilaterian evolution from three spiralian genomes.</title>
        <authorList>
            <person name="Simakov O."/>
            <person name="Marletaz F."/>
            <person name="Cho S.J."/>
            <person name="Edsinger-Gonzales E."/>
            <person name="Havlak P."/>
            <person name="Hellsten U."/>
            <person name="Kuo D.H."/>
            <person name="Larsson T."/>
            <person name="Lv J."/>
            <person name="Arendt D."/>
            <person name="Savage R."/>
            <person name="Osoegawa K."/>
            <person name="de Jong P."/>
            <person name="Grimwood J."/>
            <person name="Chapman J.A."/>
            <person name="Shapiro H."/>
            <person name="Aerts A."/>
            <person name="Otillar R.P."/>
            <person name="Terry A.Y."/>
            <person name="Boore J.L."/>
            <person name="Grigoriev I.V."/>
            <person name="Lindberg D.R."/>
            <person name="Seaver E.C."/>
            <person name="Weisblat D.A."/>
            <person name="Putnam N.H."/>
            <person name="Rokhsar D.S."/>
        </authorList>
    </citation>
    <scope>NUCLEOTIDE SEQUENCE</scope>
    <source>
        <strain evidence="7">I ESC-2004</strain>
    </source>
</reference>
<feature type="transmembrane region" description="Helical" evidence="5">
    <location>
        <begin position="102"/>
        <end position="124"/>
    </location>
</feature>
<evidence type="ECO:0000256" key="3">
    <source>
        <dbReference type="ARBA" id="ARBA00022989"/>
    </source>
</evidence>
<evidence type="ECO:0000256" key="2">
    <source>
        <dbReference type="ARBA" id="ARBA00022692"/>
    </source>
</evidence>
<sequence length="162" mass="17313">MGSGVACAAMVVGIIALLVFVVGFGAPYWIWVDTNDLDSHSGLWMDCNSQDGAILCVQTVTEKSTEDWMRGAQGCEVLGFLLGLGGVIMAAIWICKPRTVALMWITFIFFLLAAIFGAIGIGIFAAKVPKSENLHFAFYLTICGCVLYLFTGILAVIGACSE</sequence>
<dbReference type="OrthoDB" id="6097653at2759"/>
<evidence type="ECO:0000313" key="7">
    <source>
        <dbReference type="Proteomes" id="UP000014760"/>
    </source>
</evidence>
<dbReference type="Pfam" id="PF00822">
    <property type="entry name" value="PMP22_Claudin"/>
    <property type="match status" value="1"/>
</dbReference>
<dbReference type="Gene3D" id="1.20.140.150">
    <property type="match status" value="1"/>
</dbReference>
<evidence type="ECO:0000256" key="1">
    <source>
        <dbReference type="ARBA" id="ARBA00004141"/>
    </source>
</evidence>
<dbReference type="HOGENOM" id="CLU_107301_0_0_1"/>
<dbReference type="InterPro" id="IPR004031">
    <property type="entry name" value="PMP22/EMP/MP20/Claudin"/>
</dbReference>
<keyword evidence="2 5" id="KW-0812">Transmembrane</keyword>
<evidence type="ECO:0000256" key="5">
    <source>
        <dbReference type="SAM" id="Phobius"/>
    </source>
</evidence>
<proteinExistence type="predicted"/>
<evidence type="ECO:0000256" key="4">
    <source>
        <dbReference type="ARBA" id="ARBA00023136"/>
    </source>
</evidence>
<dbReference type="EnsemblMetazoa" id="CapteT195691">
    <property type="protein sequence ID" value="CapteP195691"/>
    <property type="gene ID" value="CapteG195691"/>
</dbReference>
<dbReference type="PANTHER" id="PTHR21284">
    <property type="entry name" value="EG:80H7.2 PROTEIN"/>
    <property type="match status" value="1"/>
</dbReference>
<dbReference type="AlphaFoldDB" id="X1ZVE1"/>
<dbReference type="OMA" id="CKKIQDE"/>
<reference evidence="7" key="1">
    <citation type="submission" date="2012-12" db="EMBL/GenBank/DDBJ databases">
        <authorList>
            <person name="Hellsten U."/>
            <person name="Grimwood J."/>
            <person name="Chapman J.A."/>
            <person name="Shapiro H."/>
            <person name="Aerts A."/>
            <person name="Otillar R.P."/>
            <person name="Terry A.Y."/>
            <person name="Boore J.L."/>
            <person name="Simakov O."/>
            <person name="Marletaz F."/>
            <person name="Cho S.-J."/>
            <person name="Edsinger-Gonzales E."/>
            <person name="Havlak P."/>
            <person name="Kuo D.-H."/>
            <person name="Larsson T."/>
            <person name="Lv J."/>
            <person name="Arendt D."/>
            <person name="Savage R."/>
            <person name="Osoegawa K."/>
            <person name="de Jong P."/>
            <person name="Lindberg D.R."/>
            <person name="Seaver E.C."/>
            <person name="Weisblat D.A."/>
            <person name="Putnam N.H."/>
            <person name="Grigoriev I.V."/>
            <person name="Rokhsar D.S."/>
        </authorList>
    </citation>
    <scope>NUCLEOTIDE SEQUENCE</scope>
    <source>
        <strain evidence="7">I ESC-2004</strain>
    </source>
</reference>
<comment type="subcellular location">
    <subcellularLocation>
        <location evidence="1">Membrane</location>
        <topology evidence="1">Multi-pass membrane protein</topology>
    </subcellularLocation>
</comment>
<dbReference type="Proteomes" id="UP000014760">
    <property type="component" value="Unassembled WGS sequence"/>
</dbReference>
<keyword evidence="4 5" id="KW-0472">Membrane</keyword>
<protein>
    <submittedName>
        <fullName evidence="6">Uncharacterized protein</fullName>
    </submittedName>
</protein>
<dbReference type="GO" id="GO:0016020">
    <property type="term" value="C:membrane"/>
    <property type="evidence" value="ECO:0007669"/>
    <property type="project" value="UniProtKB-SubCell"/>
</dbReference>
<feature type="transmembrane region" description="Helical" evidence="5">
    <location>
        <begin position="7"/>
        <end position="31"/>
    </location>
</feature>
<dbReference type="PANTHER" id="PTHR21284:SF12">
    <property type="entry name" value="EG:80H7.2 PROTEIN"/>
    <property type="match status" value="1"/>
</dbReference>
<reference evidence="6" key="3">
    <citation type="submission" date="2015-06" db="UniProtKB">
        <authorList>
            <consortium name="EnsemblMetazoa"/>
        </authorList>
    </citation>
    <scope>IDENTIFICATION</scope>
</reference>
<accession>X1ZVE1</accession>
<evidence type="ECO:0000313" key="6">
    <source>
        <dbReference type="EnsemblMetazoa" id="CapteP195691"/>
    </source>
</evidence>
<organism evidence="6 7">
    <name type="scientific">Capitella teleta</name>
    <name type="common">Polychaete worm</name>
    <dbReference type="NCBI Taxonomy" id="283909"/>
    <lineage>
        <taxon>Eukaryota</taxon>
        <taxon>Metazoa</taxon>
        <taxon>Spiralia</taxon>
        <taxon>Lophotrochozoa</taxon>
        <taxon>Annelida</taxon>
        <taxon>Polychaeta</taxon>
        <taxon>Sedentaria</taxon>
        <taxon>Scolecida</taxon>
        <taxon>Capitellidae</taxon>
        <taxon>Capitella</taxon>
    </lineage>
</organism>
<name>X1ZVE1_CAPTE</name>